<evidence type="ECO:0000313" key="10">
    <source>
        <dbReference type="Proteomes" id="UP000031521"/>
    </source>
</evidence>
<dbReference type="SUPFAM" id="SSF52540">
    <property type="entry name" value="P-loop containing nucleoside triphosphate hydrolases"/>
    <property type="match status" value="1"/>
</dbReference>
<organism evidence="9 10">
    <name type="scientific">Celeribacter indicus</name>
    <dbReference type="NCBI Taxonomy" id="1208324"/>
    <lineage>
        <taxon>Bacteria</taxon>
        <taxon>Pseudomonadati</taxon>
        <taxon>Pseudomonadota</taxon>
        <taxon>Alphaproteobacteria</taxon>
        <taxon>Rhodobacterales</taxon>
        <taxon>Roseobacteraceae</taxon>
        <taxon>Celeribacter</taxon>
    </lineage>
</organism>
<dbReference type="Pfam" id="PF08402">
    <property type="entry name" value="TOBE_2"/>
    <property type="match status" value="1"/>
</dbReference>
<dbReference type="AlphaFoldDB" id="A0A0B5DTK2"/>
<accession>A0A0B5DTK2</accession>
<dbReference type="Gene3D" id="2.40.50.100">
    <property type="match status" value="1"/>
</dbReference>
<dbReference type="Gene3D" id="3.40.50.300">
    <property type="entry name" value="P-loop containing nucleotide triphosphate hydrolases"/>
    <property type="match status" value="1"/>
</dbReference>
<dbReference type="InterPro" id="IPR008995">
    <property type="entry name" value="Mo/tungstate-bd_C_term_dom"/>
</dbReference>
<evidence type="ECO:0000256" key="2">
    <source>
        <dbReference type="ARBA" id="ARBA00022448"/>
    </source>
</evidence>
<dbReference type="InterPro" id="IPR013611">
    <property type="entry name" value="Transp-assoc_OB_typ2"/>
</dbReference>
<dbReference type="OrthoDB" id="9802264at2"/>
<keyword evidence="5" id="KW-0067">ATP-binding</keyword>
<dbReference type="InterPro" id="IPR027417">
    <property type="entry name" value="P-loop_NTPase"/>
</dbReference>
<dbReference type="InterPro" id="IPR047641">
    <property type="entry name" value="ABC_transpr_MalK/UgpC-like"/>
</dbReference>
<keyword evidence="2" id="KW-0813">Transport</keyword>
<dbReference type="GO" id="GO:0016887">
    <property type="term" value="F:ATP hydrolysis activity"/>
    <property type="evidence" value="ECO:0007669"/>
    <property type="project" value="InterPro"/>
</dbReference>
<comment type="similarity">
    <text evidence="1">Belongs to the ABC transporter superfamily.</text>
</comment>
<dbReference type="HOGENOM" id="CLU_000604_1_1_5"/>
<gene>
    <name evidence="9" type="ORF">P73_2048</name>
</gene>
<evidence type="ECO:0000256" key="7">
    <source>
        <dbReference type="ARBA" id="ARBA00023136"/>
    </source>
</evidence>
<evidence type="ECO:0000256" key="6">
    <source>
        <dbReference type="ARBA" id="ARBA00022967"/>
    </source>
</evidence>
<keyword evidence="7" id="KW-0472">Membrane</keyword>
<dbReference type="Pfam" id="PF00005">
    <property type="entry name" value="ABC_tran"/>
    <property type="match status" value="1"/>
</dbReference>
<feature type="domain" description="ABC transporter" evidence="8">
    <location>
        <begin position="2"/>
        <end position="245"/>
    </location>
</feature>
<evidence type="ECO:0000259" key="8">
    <source>
        <dbReference type="PROSITE" id="PS50893"/>
    </source>
</evidence>
<dbReference type="GO" id="GO:0140359">
    <property type="term" value="F:ABC-type transporter activity"/>
    <property type="evidence" value="ECO:0007669"/>
    <property type="project" value="UniProtKB-ARBA"/>
</dbReference>
<dbReference type="SMART" id="SM00382">
    <property type="entry name" value="AAA"/>
    <property type="match status" value="1"/>
</dbReference>
<dbReference type="InterPro" id="IPR003593">
    <property type="entry name" value="AAA+_ATPase"/>
</dbReference>
<name>A0A0B5DTK2_9RHOB</name>
<evidence type="ECO:0000256" key="5">
    <source>
        <dbReference type="ARBA" id="ARBA00022840"/>
    </source>
</evidence>
<keyword evidence="6" id="KW-1278">Translocase</keyword>
<reference evidence="9 10" key="1">
    <citation type="journal article" date="2014" name="Int. J. Syst. Evol. Microbiol.">
        <title>Celeribacter indicus sp. nov., a polycyclic aromatic hydrocarbon-degrading bacterium from deep-sea sediment and reclassification of Huaishuia halophila as Celeribacter halophilus comb. nov.</title>
        <authorList>
            <person name="Lai Q."/>
            <person name="Cao J."/>
            <person name="Yuan J."/>
            <person name="Li F."/>
            <person name="Shao Z."/>
        </authorList>
    </citation>
    <scope>NUCLEOTIDE SEQUENCE [LARGE SCALE GENOMIC DNA]</scope>
    <source>
        <strain evidence="9">P73</strain>
    </source>
</reference>
<dbReference type="PROSITE" id="PS00211">
    <property type="entry name" value="ABC_TRANSPORTER_1"/>
    <property type="match status" value="1"/>
</dbReference>
<dbReference type="GO" id="GO:0005524">
    <property type="term" value="F:ATP binding"/>
    <property type="evidence" value="ECO:0007669"/>
    <property type="project" value="UniProtKB-KW"/>
</dbReference>
<dbReference type="InterPro" id="IPR003439">
    <property type="entry name" value="ABC_transporter-like_ATP-bd"/>
</dbReference>
<protein>
    <submittedName>
        <fullName evidence="9">ABC transporter</fullName>
    </submittedName>
</protein>
<evidence type="ECO:0000256" key="1">
    <source>
        <dbReference type="ARBA" id="ARBA00005417"/>
    </source>
</evidence>
<dbReference type="Proteomes" id="UP000031521">
    <property type="component" value="Chromosome"/>
</dbReference>
<dbReference type="PANTHER" id="PTHR43875:SF15">
    <property type="entry name" value="TREHALOSE IMPORT ATP-BINDING PROTEIN SUGC"/>
    <property type="match status" value="1"/>
</dbReference>
<keyword evidence="3" id="KW-1003">Cell membrane</keyword>
<keyword evidence="10" id="KW-1185">Reference proteome</keyword>
<evidence type="ECO:0000313" key="9">
    <source>
        <dbReference type="EMBL" id="AJE46763.1"/>
    </source>
</evidence>
<evidence type="ECO:0000256" key="3">
    <source>
        <dbReference type="ARBA" id="ARBA00022475"/>
    </source>
</evidence>
<sequence length="374" mass="41198">MLEVDQIEKSFPQPDGSRTTVLEQVSLTVKEGEFFTLLGPSGCGKTTTLRSVAGLETPDTGRIGVAGTDFFNSRRNVFVPARARRIGMVFQSYAVWPHMDVHDNVAFPLKVMRPKLRSEEIRKKVRRALETVHLAEYEHRPATRLSGGQQQRLAMARALVMEPRVLLLDEPLSNLDALLRETMRLELRRLQREAGITTIYVTHDQVEALALSDRLAVMNRGKIVQVDDPRELYHRPQSSFVAGFIGVSNLLTTTAKSDTAPGEIGAVEWRDQTLLAVMPRGSRQGAQMVLSVRPENISVTQVNGSVPQEGISGQSNILLGNVAESQFLGNLTDVLVQAGGEELRVYGSPERVLSVGDRVSMEAPHDACLALPAE</sequence>
<dbReference type="KEGG" id="cid:P73_2048"/>
<dbReference type="GO" id="GO:0055052">
    <property type="term" value="C:ATP-binding cassette (ABC) transporter complex, substrate-binding subunit-containing"/>
    <property type="evidence" value="ECO:0007669"/>
    <property type="project" value="TreeGrafter"/>
</dbReference>
<dbReference type="RefSeq" id="WP_052453157.1">
    <property type="nucleotide sequence ID" value="NZ_CP004393.1"/>
</dbReference>
<dbReference type="FunFam" id="3.40.50.300:FF:000042">
    <property type="entry name" value="Maltose/maltodextrin ABC transporter, ATP-binding protein"/>
    <property type="match status" value="1"/>
</dbReference>
<keyword evidence="4" id="KW-0547">Nucleotide-binding</keyword>
<dbReference type="InterPro" id="IPR017871">
    <property type="entry name" value="ABC_transporter-like_CS"/>
</dbReference>
<dbReference type="SUPFAM" id="SSF50331">
    <property type="entry name" value="MOP-like"/>
    <property type="match status" value="1"/>
</dbReference>
<dbReference type="PANTHER" id="PTHR43875">
    <property type="entry name" value="MALTODEXTRIN IMPORT ATP-BINDING PROTEIN MSMX"/>
    <property type="match status" value="1"/>
</dbReference>
<proteinExistence type="inferred from homology"/>
<evidence type="ECO:0000256" key="4">
    <source>
        <dbReference type="ARBA" id="ARBA00022741"/>
    </source>
</evidence>
<dbReference type="STRING" id="1208324.P73_2048"/>
<dbReference type="EMBL" id="CP004393">
    <property type="protein sequence ID" value="AJE46763.1"/>
    <property type="molecule type" value="Genomic_DNA"/>
</dbReference>
<dbReference type="PROSITE" id="PS50893">
    <property type="entry name" value="ABC_TRANSPORTER_2"/>
    <property type="match status" value="1"/>
</dbReference>